<evidence type="ECO:0000313" key="2">
    <source>
        <dbReference type="EMBL" id="GLS00895.1"/>
    </source>
</evidence>
<dbReference type="RefSeq" id="WP_284221608.1">
    <property type="nucleotide sequence ID" value="NZ_BSOY01000012.1"/>
</dbReference>
<sequence>MKPALRLAFALALLAPGLSGCLTAAAALMVVDLAETDRRAREDYHLPRLDIFAQDGEQAFDGPFGPARLRIEDGVATVDLPGCATFSGRLRSETTTTYAWFVWDIGEPRPEWRRVWGLEPERVQVLAPACEGLGRAQRIQMVTAYRGRDRGGYGSALFVQGLRTPAADRFLVANEQVFAKAFGSP</sequence>
<evidence type="ECO:0000313" key="3">
    <source>
        <dbReference type="Proteomes" id="UP001156921"/>
    </source>
</evidence>
<dbReference type="EMBL" id="BSOY01000012">
    <property type="protein sequence ID" value="GLS00895.1"/>
    <property type="molecule type" value="Genomic_DNA"/>
</dbReference>
<feature type="signal peptide" evidence="1">
    <location>
        <begin position="1"/>
        <end position="26"/>
    </location>
</feature>
<protein>
    <recommendedName>
        <fullName evidence="4">Lipoprotein</fullName>
    </recommendedName>
</protein>
<keyword evidence="3" id="KW-1185">Reference proteome</keyword>
<keyword evidence="1" id="KW-0732">Signal</keyword>
<dbReference type="Proteomes" id="UP001156921">
    <property type="component" value="Unassembled WGS sequence"/>
</dbReference>
<evidence type="ECO:0000256" key="1">
    <source>
        <dbReference type="SAM" id="SignalP"/>
    </source>
</evidence>
<evidence type="ECO:0008006" key="4">
    <source>
        <dbReference type="Google" id="ProtNLM"/>
    </source>
</evidence>
<feature type="chain" id="PRO_5045395386" description="Lipoprotein" evidence="1">
    <location>
        <begin position="27"/>
        <end position="185"/>
    </location>
</feature>
<accession>A0ABQ6BFT6</accession>
<gene>
    <name evidence="2" type="ORF">GCM10007859_09040</name>
</gene>
<organism evidence="2 3">
    <name type="scientific">Brevundimonas denitrificans</name>
    <dbReference type="NCBI Taxonomy" id="1443434"/>
    <lineage>
        <taxon>Bacteria</taxon>
        <taxon>Pseudomonadati</taxon>
        <taxon>Pseudomonadota</taxon>
        <taxon>Alphaproteobacteria</taxon>
        <taxon>Caulobacterales</taxon>
        <taxon>Caulobacteraceae</taxon>
        <taxon>Brevundimonas</taxon>
    </lineage>
</organism>
<comment type="caution">
    <text evidence="2">The sequence shown here is derived from an EMBL/GenBank/DDBJ whole genome shotgun (WGS) entry which is preliminary data.</text>
</comment>
<dbReference type="PROSITE" id="PS51257">
    <property type="entry name" value="PROKAR_LIPOPROTEIN"/>
    <property type="match status" value="1"/>
</dbReference>
<proteinExistence type="predicted"/>
<reference evidence="3" key="1">
    <citation type="journal article" date="2019" name="Int. J. Syst. Evol. Microbiol.">
        <title>The Global Catalogue of Microorganisms (GCM) 10K type strain sequencing project: providing services to taxonomists for standard genome sequencing and annotation.</title>
        <authorList>
            <consortium name="The Broad Institute Genomics Platform"/>
            <consortium name="The Broad Institute Genome Sequencing Center for Infectious Disease"/>
            <person name="Wu L."/>
            <person name="Ma J."/>
        </authorList>
    </citation>
    <scope>NUCLEOTIDE SEQUENCE [LARGE SCALE GENOMIC DNA]</scope>
    <source>
        <strain evidence="3">NBRC 110107</strain>
    </source>
</reference>
<name>A0ABQ6BFT6_9CAUL</name>